<dbReference type="InterPro" id="IPR011009">
    <property type="entry name" value="Kinase-like_dom_sf"/>
</dbReference>
<gene>
    <name evidence="1" type="ORF">BC793_106466</name>
</gene>
<protein>
    <recommendedName>
        <fullName evidence="3">Phosphotransferase family enzyme</fullName>
    </recommendedName>
</protein>
<evidence type="ECO:0000313" key="1">
    <source>
        <dbReference type="EMBL" id="PWK48436.1"/>
    </source>
</evidence>
<accession>A0A316FL34</accession>
<dbReference type="EMBL" id="QGGR01000006">
    <property type="protein sequence ID" value="PWK48436.1"/>
    <property type="molecule type" value="Genomic_DNA"/>
</dbReference>
<sequence length="310" mass="33078">MSPRPRLADAPEGIIAALGDALGSGVARETPAPAGWTPTVASIIALVDGRDVFVKASGDPELHEGLRNAVDCDAALTDRSLAPPVLAALTVGGWRIVVWECLPGGHVGRWSRRDVPGVLDLVSRLAAGTHPCRLPETEPFAHAFRDRIGTLTALAGRTGNPTIEVGHLDATPLWSGLDPLRLAGLEADWPVLAGGGHLHHGDVRRDNLAYGRDGRLRLLDWTHRWTAPGWADLVLLMPDLVRDGLDPEQILTASVWAGAPTHEVNVLLAGLTGYWFNAGHRPEPPHAAGLRALQRAQGRACASWLARRLG</sequence>
<keyword evidence="2" id="KW-1185">Reference proteome</keyword>
<reference evidence="1 2" key="1">
    <citation type="submission" date="2018-05" db="EMBL/GenBank/DDBJ databases">
        <title>Genomic Encyclopedia of Archaeal and Bacterial Type Strains, Phase II (KMG-II): from individual species to whole genera.</title>
        <authorList>
            <person name="Goeker M."/>
        </authorList>
    </citation>
    <scope>NUCLEOTIDE SEQUENCE [LARGE SCALE GENOMIC DNA]</scope>
    <source>
        <strain evidence="1 2">DSM 45184</strain>
    </source>
</reference>
<evidence type="ECO:0008006" key="3">
    <source>
        <dbReference type="Google" id="ProtNLM"/>
    </source>
</evidence>
<dbReference type="RefSeq" id="WP_109593455.1">
    <property type="nucleotide sequence ID" value="NZ_BONA01000039.1"/>
</dbReference>
<dbReference type="AlphaFoldDB" id="A0A316FL34"/>
<dbReference type="OrthoDB" id="2570531at2"/>
<comment type="caution">
    <text evidence="1">The sequence shown here is derived from an EMBL/GenBank/DDBJ whole genome shotgun (WGS) entry which is preliminary data.</text>
</comment>
<dbReference type="SUPFAM" id="SSF56112">
    <property type="entry name" value="Protein kinase-like (PK-like)"/>
    <property type="match status" value="1"/>
</dbReference>
<name>A0A316FL34_9ACTN</name>
<proteinExistence type="predicted"/>
<dbReference type="Proteomes" id="UP000245697">
    <property type="component" value="Unassembled WGS sequence"/>
</dbReference>
<organism evidence="1 2">
    <name type="scientific">Actinoplanes xinjiangensis</name>
    <dbReference type="NCBI Taxonomy" id="512350"/>
    <lineage>
        <taxon>Bacteria</taxon>
        <taxon>Bacillati</taxon>
        <taxon>Actinomycetota</taxon>
        <taxon>Actinomycetes</taxon>
        <taxon>Micromonosporales</taxon>
        <taxon>Micromonosporaceae</taxon>
        <taxon>Actinoplanes</taxon>
    </lineage>
</organism>
<evidence type="ECO:0000313" key="2">
    <source>
        <dbReference type="Proteomes" id="UP000245697"/>
    </source>
</evidence>